<evidence type="ECO:0000313" key="2">
    <source>
        <dbReference type="RefSeq" id="XP_015604613.1"/>
    </source>
</evidence>
<accession>A0AAJ7C8P3</accession>
<dbReference type="InterPro" id="IPR022048">
    <property type="entry name" value="Envelope_fusion-like"/>
</dbReference>
<protein>
    <submittedName>
        <fullName evidence="2">Uncharacterized protein LOC107272206</fullName>
    </submittedName>
</protein>
<dbReference type="Pfam" id="PF12259">
    <property type="entry name" value="Baculo_F"/>
    <property type="match status" value="1"/>
</dbReference>
<evidence type="ECO:0000313" key="1">
    <source>
        <dbReference type="Proteomes" id="UP000694920"/>
    </source>
</evidence>
<dbReference type="Proteomes" id="UP000694920">
    <property type="component" value="Unplaced"/>
</dbReference>
<organism evidence="1 2">
    <name type="scientific">Cephus cinctus</name>
    <name type="common">Wheat stem sawfly</name>
    <dbReference type="NCBI Taxonomy" id="211228"/>
    <lineage>
        <taxon>Eukaryota</taxon>
        <taxon>Metazoa</taxon>
        <taxon>Ecdysozoa</taxon>
        <taxon>Arthropoda</taxon>
        <taxon>Hexapoda</taxon>
        <taxon>Insecta</taxon>
        <taxon>Pterygota</taxon>
        <taxon>Neoptera</taxon>
        <taxon>Endopterygota</taxon>
        <taxon>Hymenoptera</taxon>
        <taxon>Cephoidea</taxon>
        <taxon>Cephidae</taxon>
        <taxon>Cephus</taxon>
    </lineage>
</organism>
<name>A0AAJ7C8P3_CEPCN</name>
<dbReference type="AlphaFoldDB" id="A0AAJ7C8P3"/>
<gene>
    <name evidence="2" type="primary">LOC107272206</name>
</gene>
<dbReference type="RefSeq" id="XP_015604613.1">
    <property type="nucleotide sequence ID" value="XM_015749127.1"/>
</dbReference>
<reference evidence="2" key="1">
    <citation type="submission" date="2025-08" db="UniProtKB">
        <authorList>
            <consortium name="RefSeq"/>
        </authorList>
    </citation>
    <scope>IDENTIFICATION</scope>
</reference>
<keyword evidence="1" id="KW-1185">Reference proteome</keyword>
<dbReference type="GeneID" id="107272206"/>
<proteinExistence type="predicted"/>
<sequence>MNLDWVLERENKLENENLITEQKADRLTLELSPESLMSILEAIKRKRGPHELPIPISEDNYFRYLAVSDINIGVIRRKLVYKLNIAILELNNYEAYRIIPAPQLVKENTFLYTSAPHDYIITNDEKLLYTPSDEAYLKTCKSYGTIRFCKRAYSKYRISGYDNCLSKIISEPKQLKKDDCDPKVIGAKDTIWIQLKDNQRWLYAAPKPETLRILCETRVTEATISGTQLLWIKPGCTGTSNNVILHSQLDIEFSSSKSYSPLISYNFSDEYWKINNITDSTIFEKIHFLESPD</sequence>
<dbReference type="KEGG" id="ccin:107272206"/>